<accession>A0A7S3EI88</accession>
<dbReference type="Gene3D" id="3.40.50.300">
    <property type="entry name" value="P-loop containing nucleotide triphosphate hydrolases"/>
    <property type="match status" value="1"/>
</dbReference>
<protein>
    <submittedName>
        <fullName evidence="2">Uncharacterized protein</fullName>
    </submittedName>
</protein>
<dbReference type="EMBL" id="HBHW01031259">
    <property type="protein sequence ID" value="CAE0056098.1"/>
    <property type="molecule type" value="Transcribed_RNA"/>
</dbReference>
<name>A0A7S3EI88_9RHOD</name>
<sequence>MVSQFHSNSHTGRSLSARSSSFSSRSSPNNAPRCMGFQPVENPSTSDIAEVNEFLKDFAKVYDLLDVMLVVEIADPEYVYDWRKQAEDTMKAKGKAGMTSAQLKDFVDRFMPAYKEYLPGLYGNGVSTELPQLNIKIDSNRIPID</sequence>
<dbReference type="InterPro" id="IPR027417">
    <property type="entry name" value="P-loop_NTPase"/>
</dbReference>
<feature type="region of interest" description="Disordered" evidence="1">
    <location>
        <begin position="1"/>
        <end position="39"/>
    </location>
</feature>
<gene>
    <name evidence="2" type="ORF">RMAR00112_LOCUS24140</name>
</gene>
<organism evidence="2">
    <name type="scientific">Rhodosorus marinus</name>
    <dbReference type="NCBI Taxonomy" id="101924"/>
    <lineage>
        <taxon>Eukaryota</taxon>
        <taxon>Rhodophyta</taxon>
        <taxon>Stylonematophyceae</taxon>
        <taxon>Stylonematales</taxon>
        <taxon>Stylonemataceae</taxon>
        <taxon>Rhodosorus</taxon>
    </lineage>
</organism>
<evidence type="ECO:0000313" key="2">
    <source>
        <dbReference type="EMBL" id="CAE0056098.1"/>
    </source>
</evidence>
<feature type="compositionally biased region" description="Polar residues" evidence="1">
    <location>
        <begin position="1"/>
        <end position="12"/>
    </location>
</feature>
<proteinExistence type="predicted"/>
<reference evidence="2" key="1">
    <citation type="submission" date="2021-01" db="EMBL/GenBank/DDBJ databases">
        <authorList>
            <person name="Corre E."/>
            <person name="Pelletier E."/>
            <person name="Niang G."/>
            <person name="Scheremetjew M."/>
            <person name="Finn R."/>
            <person name="Kale V."/>
            <person name="Holt S."/>
            <person name="Cochrane G."/>
            <person name="Meng A."/>
            <person name="Brown T."/>
            <person name="Cohen L."/>
        </authorList>
    </citation>
    <scope>NUCLEOTIDE SEQUENCE</scope>
    <source>
        <strain evidence="2">CCMP 769</strain>
    </source>
</reference>
<feature type="compositionally biased region" description="Low complexity" evidence="1">
    <location>
        <begin position="13"/>
        <end position="27"/>
    </location>
</feature>
<dbReference type="AlphaFoldDB" id="A0A7S3EI88"/>
<evidence type="ECO:0000256" key="1">
    <source>
        <dbReference type="SAM" id="MobiDB-lite"/>
    </source>
</evidence>